<reference evidence="2" key="1">
    <citation type="journal article" date="2019" name="Sci. Rep.">
        <title>Draft genome of Tanacetum cinerariifolium, the natural source of mosquito coil.</title>
        <authorList>
            <person name="Yamashiro T."/>
            <person name="Shiraishi A."/>
            <person name="Satake H."/>
            <person name="Nakayama K."/>
        </authorList>
    </citation>
    <scope>NUCLEOTIDE SEQUENCE</scope>
</reference>
<evidence type="ECO:0000256" key="1">
    <source>
        <dbReference type="SAM" id="MobiDB-lite"/>
    </source>
</evidence>
<sequence length="383" mass="41971">MLYANAFNCDTILRVYVLGKAWPTPLPDSTPPTRHATDSVDSDTFDARSTTSDSITPLSPDHPLTHASSTLVPILRRTACMVVRVLLAMSPGLPASIVEVVAMSDSTYRKRFRSSYESSPSPSPPDLPLRNHYRVTYELVENDDEEDGDEEDGDEEEDEEIEESLDSDSEREDTEDEGPTTKDEDPAAGDKGLAAGDEGPDMRVESLVLGEDADVHEGQQRVASVMKTTMGKPLGLGYEALRRREIALGRAGCLTPPSPEWSSDSLFVSPTPSIVPSPISSPMIPLTVPSPVASPATTETGEFLTKLGARVEMQGELIHDHMVRLVELSPLLFERILEHKHARVAVTFRAIWRLVLALESWAGQTDAQRAALWHAISDTQMEN</sequence>
<proteinExistence type="predicted"/>
<accession>A0A6L2NWL8</accession>
<dbReference type="EMBL" id="BKCJ010010221">
    <property type="protein sequence ID" value="GEU90600.1"/>
    <property type="molecule type" value="Genomic_DNA"/>
</dbReference>
<dbReference type="AlphaFoldDB" id="A0A6L2NWL8"/>
<protein>
    <submittedName>
        <fullName evidence="2">Uncharacterized protein</fullName>
    </submittedName>
</protein>
<comment type="caution">
    <text evidence="2">The sequence shown here is derived from an EMBL/GenBank/DDBJ whole genome shotgun (WGS) entry which is preliminary data.</text>
</comment>
<feature type="compositionally biased region" description="Acidic residues" evidence="1">
    <location>
        <begin position="140"/>
        <end position="178"/>
    </location>
</feature>
<feature type="region of interest" description="Disordered" evidence="1">
    <location>
        <begin position="140"/>
        <end position="200"/>
    </location>
</feature>
<evidence type="ECO:0000313" key="2">
    <source>
        <dbReference type="EMBL" id="GEU90600.1"/>
    </source>
</evidence>
<feature type="compositionally biased region" description="Polar residues" evidence="1">
    <location>
        <begin position="47"/>
        <end position="57"/>
    </location>
</feature>
<gene>
    <name evidence="2" type="ORF">Tci_062578</name>
</gene>
<organism evidence="2">
    <name type="scientific">Tanacetum cinerariifolium</name>
    <name type="common">Dalmatian daisy</name>
    <name type="synonym">Chrysanthemum cinerariifolium</name>
    <dbReference type="NCBI Taxonomy" id="118510"/>
    <lineage>
        <taxon>Eukaryota</taxon>
        <taxon>Viridiplantae</taxon>
        <taxon>Streptophyta</taxon>
        <taxon>Embryophyta</taxon>
        <taxon>Tracheophyta</taxon>
        <taxon>Spermatophyta</taxon>
        <taxon>Magnoliopsida</taxon>
        <taxon>eudicotyledons</taxon>
        <taxon>Gunneridae</taxon>
        <taxon>Pentapetalae</taxon>
        <taxon>asterids</taxon>
        <taxon>campanulids</taxon>
        <taxon>Asterales</taxon>
        <taxon>Asteraceae</taxon>
        <taxon>Asteroideae</taxon>
        <taxon>Anthemideae</taxon>
        <taxon>Anthemidinae</taxon>
        <taxon>Tanacetum</taxon>
    </lineage>
</organism>
<name>A0A6L2NWL8_TANCI</name>
<feature type="region of interest" description="Disordered" evidence="1">
    <location>
        <begin position="27"/>
        <end position="66"/>
    </location>
</feature>